<feature type="binding site" evidence="7">
    <location>
        <position position="384"/>
    </location>
    <ligand>
        <name>ATP</name>
        <dbReference type="ChEBI" id="CHEBI:30616"/>
    </ligand>
</feature>
<comment type="caution">
    <text evidence="9">The sequence shown here is derived from an EMBL/GenBank/DDBJ whole genome shotgun (WGS) entry which is preliminary data.</text>
</comment>
<dbReference type="GO" id="GO:0070395">
    <property type="term" value="P:lipoteichoic acid biosynthetic process"/>
    <property type="evidence" value="ECO:0007669"/>
    <property type="project" value="UniProtKB-UniRule"/>
</dbReference>
<proteinExistence type="inferred from homology"/>
<dbReference type="InterPro" id="IPR010072">
    <property type="entry name" value="DltA"/>
</dbReference>
<feature type="binding site" evidence="7">
    <location>
        <position position="497"/>
    </location>
    <ligand>
        <name>ATP</name>
        <dbReference type="ChEBI" id="CHEBI:30616"/>
    </ligand>
</feature>
<keyword evidence="3 7" id="KW-0547">Nucleotide-binding</keyword>
<evidence type="ECO:0000256" key="3">
    <source>
        <dbReference type="ARBA" id="ARBA00022741"/>
    </source>
</evidence>
<feature type="domain" description="AMP-dependent synthetase/ligase" evidence="8">
    <location>
        <begin position="14"/>
        <end position="361"/>
    </location>
</feature>
<dbReference type="CDD" id="cd05945">
    <property type="entry name" value="DltA"/>
    <property type="match status" value="1"/>
</dbReference>
<feature type="binding site" evidence="7">
    <location>
        <position position="497"/>
    </location>
    <ligand>
        <name>D-alanine</name>
        <dbReference type="ChEBI" id="CHEBI:57416"/>
    </ligand>
</feature>
<dbReference type="EMBL" id="QCXQ01000001">
    <property type="protein sequence ID" value="PWG00744.1"/>
    <property type="molecule type" value="Genomic_DNA"/>
</dbReference>
<feature type="binding site" evidence="7">
    <location>
        <begin position="293"/>
        <end position="298"/>
    </location>
    <ligand>
        <name>ATP</name>
        <dbReference type="ChEBI" id="CHEBI:30616"/>
    </ligand>
</feature>
<reference evidence="9 10" key="1">
    <citation type="journal article" date="2018" name="Int. J. Syst. Evol. Microbiol.">
        <title>Lactobacillus bambusae sp. nov., isolated from a traditional fermented Ma-bamboo shoots of Taiwan.</title>
        <authorList>
            <person name="Wang L.-T."/>
        </authorList>
    </citation>
    <scope>NUCLEOTIDE SEQUENCE [LARGE SCALE GENOMIC DNA]</scope>
    <source>
        <strain evidence="9 10">BS-W1</strain>
    </source>
</reference>
<dbReference type="PANTHER" id="PTHR45398">
    <property type="match status" value="1"/>
</dbReference>
<comment type="catalytic activity">
    <reaction evidence="7">
        <text>holo-[D-alanyl-carrier protein] + D-alanine + ATP = D-alanyl-[D-alanyl-carrier protein] + AMP + diphosphate</text>
        <dbReference type="Rhea" id="RHEA:55132"/>
        <dbReference type="Rhea" id="RHEA-COMP:14102"/>
        <dbReference type="Rhea" id="RHEA-COMP:14103"/>
        <dbReference type="ChEBI" id="CHEBI:30616"/>
        <dbReference type="ChEBI" id="CHEBI:33019"/>
        <dbReference type="ChEBI" id="CHEBI:57416"/>
        <dbReference type="ChEBI" id="CHEBI:64479"/>
        <dbReference type="ChEBI" id="CHEBI:138620"/>
        <dbReference type="ChEBI" id="CHEBI:456215"/>
        <dbReference type="EC" id="6.2.1.54"/>
    </reaction>
</comment>
<dbReference type="InterPro" id="IPR044507">
    <property type="entry name" value="DltA-like"/>
</dbReference>
<keyword evidence="2 7" id="KW-0436">Ligase</keyword>
<evidence type="ECO:0000256" key="7">
    <source>
        <dbReference type="HAMAP-Rule" id="MF_00593"/>
    </source>
</evidence>
<keyword evidence="4 7" id="KW-0067">ATP-binding</keyword>
<accession>A0A2V1N0K1</accession>
<keyword evidence="1 7" id="KW-0963">Cytoplasm</keyword>
<dbReference type="InterPro" id="IPR045851">
    <property type="entry name" value="AMP-bd_C_sf"/>
</dbReference>
<dbReference type="InterPro" id="IPR042099">
    <property type="entry name" value="ANL_N_sf"/>
</dbReference>
<keyword evidence="10" id="KW-1185">Reference proteome</keyword>
<dbReference type="GO" id="GO:0005524">
    <property type="term" value="F:ATP binding"/>
    <property type="evidence" value="ECO:0007669"/>
    <property type="project" value="UniProtKB-KW"/>
</dbReference>
<name>A0A2V1N0K1_9LACO</name>
<dbReference type="Pfam" id="PF00501">
    <property type="entry name" value="AMP-binding"/>
    <property type="match status" value="1"/>
</dbReference>
<dbReference type="FunFam" id="3.30.300.30:FF:000012">
    <property type="entry name" value="D-alanine--D-alanyl carrier protein ligase"/>
    <property type="match status" value="1"/>
</dbReference>
<evidence type="ECO:0000256" key="1">
    <source>
        <dbReference type="ARBA" id="ARBA00022490"/>
    </source>
</evidence>
<dbReference type="OrthoDB" id="9765680at2"/>
<dbReference type="GO" id="GO:0047473">
    <property type="term" value="F:D-alanine [D-alanyl carrier protein] ligase activity"/>
    <property type="evidence" value="ECO:0007669"/>
    <property type="project" value="UniProtKB-UniRule"/>
</dbReference>
<organism evidence="9 10">
    <name type="scientific">Levilactobacillus bambusae</name>
    <dbReference type="NCBI Taxonomy" id="2024736"/>
    <lineage>
        <taxon>Bacteria</taxon>
        <taxon>Bacillati</taxon>
        <taxon>Bacillota</taxon>
        <taxon>Bacilli</taxon>
        <taxon>Lactobacillales</taxon>
        <taxon>Lactobacillaceae</taxon>
        <taxon>Levilactobacillus</taxon>
    </lineage>
</organism>
<dbReference type="PANTHER" id="PTHR45398:SF1">
    <property type="entry name" value="ENZYME, PUTATIVE (JCVI)-RELATED"/>
    <property type="match status" value="1"/>
</dbReference>
<dbReference type="Proteomes" id="UP000245080">
    <property type="component" value="Unassembled WGS sequence"/>
</dbReference>
<dbReference type="InterPro" id="IPR010071">
    <property type="entry name" value="AA_adenyl_dom"/>
</dbReference>
<dbReference type="GO" id="GO:0005737">
    <property type="term" value="C:cytoplasm"/>
    <property type="evidence" value="ECO:0007669"/>
    <property type="project" value="UniProtKB-SubCell"/>
</dbReference>
<dbReference type="RefSeq" id="WP_109249457.1">
    <property type="nucleotide sequence ID" value="NZ_QCXQ01000001.1"/>
</dbReference>
<evidence type="ECO:0000256" key="5">
    <source>
        <dbReference type="ARBA" id="ARBA00054605"/>
    </source>
</evidence>
<protein>
    <recommendedName>
        <fullName evidence="7">D-alanine--D-alanyl carrier protein ligase</fullName>
        <shortName evidence="7">DCL</shortName>
        <ecNumber evidence="7">6.2.1.54</ecNumber>
    </recommendedName>
    <alternativeName>
        <fullName evidence="7">D-alanine--poly(phosphoribitol) ligase subunit 1</fullName>
    </alternativeName>
    <alternativeName>
        <fullName evidence="7">D-alanine-activating enzyme</fullName>
        <shortName evidence="7">DAE</shortName>
    </alternativeName>
</protein>
<dbReference type="Gene3D" id="3.30.300.30">
    <property type="match status" value="1"/>
</dbReference>
<dbReference type="HAMAP" id="MF_00593">
    <property type="entry name" value="DltA"/>
    <property type="match status" value="1"/>
</dbReference>
<dbReference type="SUPFAM" id="SSF56801">
    <property type="entry name" value="Acetyl-CoA synthetase-like"/>
    <property type="match status" value="1"/>
</dbReference>
<dbReference type="InterPro" id="IPR020845">
    <property type="entry name" value="AMP-binding_CS"/>
</dbReference>
<feature type="binding site" evidence="7">
    <location>
        <position position="198"/>
    </location>
    <ligand>
        <name>D-alanine</name>
        <dbReference type="ChEBI" id="CHEBI:57416"/>
    </ligand>
</feature>
<dbReference type="UniPathway" id="UPA00556"/>
<comment type="similarity">
    <text evidence="6 7">Belongs to the ATP-dependent AMP-binding enzyme family. DltA subfamily.</text>
</comment>
<feature type="binding site" evidence="7">
    <location>
        <begin position="396"/>
        <end position="399"/>
    </location>
    <ligand>
        <name>ATP</name>
        <dbReference type="ChEBI" id="CHEBI:30616"/>
    </ligand>
</feature>
<sequence>MITNMITTIDDYGQSDPDRIAYNYLGQTHTYGELKCQSDALAAHLDQMKLPSGAPIIVFGGQTFEMIATFLGVVKSGHAYIPVDTHSAKDRVPIIAEVASPALVIAVEALPTEVPDVSVMQADELTEVFSQSVQYEMTHAVSGDETYYIIFTSGTTGKPKGVQISHSNLVSYVNWMLSDDFKLPDQPRTLSQAPYAFDLSVMDWGPTMAKGGTLVALPKAVTDNFKELFEDLPQMNLNVWVSTPSFIEICLLAPEFDAEHLPDLAVFLFCGEELTNGTAATLRAKFPQARIYNTYGPTETTVAVTGVEITADILRDYARLPIGYVKEDMTIDVVDEDLNRVPAGEKGELLISGPSMSKGYLNNPDKTAKAFIDWNGKRVYRSGDLGYQLENGLFMYDGRTDFQIKMHGYRIELEEVDHYLNRVPYVKQAVTVPHYNKNHMVDKMIAWVVPAENVHFDSELDMTKAIKSELTKGDMMPYMIPQQFVYKQSLPITPNGKVDVKSIIAEVNN</sequence>
<evidence type="ECO:0000313" key="10">
    <source>
        <dbReference type="Proteomes" id="UP000245080"/>
    </source>
</evidence>
<comment type="subcellular location">
    <subcellularLocation>
        <location evidence="7">Cytoplasm</location>
    </subcellularLocation>
</comment>
<dbReference type="InterPro" id="IPR000873">
    <property type="entry name" value="AMP-dep_synth/lig_dom"/>
</dbReference>
<dbReference type="EC" id="6.2.1.54" evidence="7"/>
<dbReference type="PROSITE" id="PS00455">
    <property type="entry name" value="AMP_BINDING"/>
    <property type="match status" value="1"/>
</dbReference>
<comment type="function">
    <text evidence="5 7">Catalyzes the first step in the D-alanylation of lipoteichoic acid (LTA), the activation of D-alanine and its transfer onto the D-alanyl carrier protein (Dcp) DltC. In an ATP-dependent two-step reaction, forms a high energy D-alanyl-AMP intermediate, followed by transfer of the D-alanyl residue as a thiol ester to the phosphopantheinyl prosthetic group of the Dcp. D-alanylation of LTA plays an important role in modulating the properties of the cell wall in Gram-positive bacteria, influencing the net charge of the cell wall.</text>
</comment>
<gene>
    <name evidence="7 9" type="primary">dltA</name>
    <name evidence="9" type="ORF">DCM90_00785</name>
</gene>
<dbReference type="NCBIfam" id="NF003417">
    <property type="entry name" value="PRK04813.1"/>
    <property type="match status" value="1"/>
</dbReference>
<feature type="binding site" evidence="7">
    <location>
        <begin position="152"/>
        <end position="153"/>
    </location>
    <ligand>
        <name>ATP</name>
        <dbReference type="ChEBI" id="CHEBI:30616"/>
    </ligand>
</feature>
<evidence type="ECO:0000256" key="2">
    <source>
        <dbReference type="ARBA" id="ARBA00022598"/>
    </source>
</evidence>
<evidence type="ECO:0000313" key="9">
    <source>
        <dbReference type="EMBL" id="PWG00744.1"/>
    </source>
</evidence>
<evidence type="ECO:0000259" key="8">
    <source>
        <dbReference type="Pfam" id="PF00501"/>
    </source>
</evidence>
<dbReference type="AlphaFoldDB" id="A0A2V1N0K1"/>
<evidence type="ECO:0000256" key="6">
    <source>
        <dbReference type="ARBA" id="ARBA00061336"/>
    </source>
</evidence>
<feature type="binding site" evidence="7">
    <location>
        <position position="302"/>
    </location>
    <ligand>
        <name>D-alanine</name>
        <dbReference type="ChEBI" id="CHEBI:57416"/>
    </ligand>
</feature>
<dbReference type="NCBIfam" id="TIGR01733">
    <property type="entry name" value="AA-adenyl-dom"/>
    <property type="match status" value="1"/>
</dbReference>
<dbReference type="Gene3D" id="3.40.50.12780">
    <property type="entry name" value="N-terminal domain of ligase-like"/>
    <property type="match status" value="1"/>
</dbReference>
<evidence type="ECO:0000256" key="4">
    <source>
        <dbReference type="ARBA" id="ARBA00022840"/>
    </source>
</evidence>
<comment type="pathway">
    <text evidence="7">Cell wall biogenesis; lipoteichoic acid biosynthesis.</text>
</comment>
<dbReference type="NCBIfam" id="TIGR01734">
    <property type="entry name" value="D-ala-DACP-lig"/>
    <property type="match status" value="1"/>
</dbReference>